<comment type="similarity">
    <text evidence="1">Belongs to the HdrC family.</text>
</comment>
<dbReference type="PANTHER" id="PTHR43255:SF1">
    <property type="entry name" value="IRON-SULFUR-BINDING OXIDOREDUCTASE FADF-RELATED"/>
    <property type="match status" value="1"/>
</dbReference>
<evidence type="ECO:0000313" key="9">
    <source>
        <dbReference type="Proteomes" id="UP000320766"/>
    </source>
</evidence>
<keyword evidence="4" id="KW-0560">Oxidoreductase</keyword>
<proteinExistence type="inferred from homology"/>
<protein>
    <submittedName>
        <fullName evidence="8">(Fe-S)-binding protein</fullName>
    </submittedName>
</protein>
<dbReference type="PROSITE" id="PS51379">
    <property type="entry name" value="4FE4S_FER_2"/>
    <property type="match status" value="1"/>
</dbReference>
<dbReference type="GO" id="GO:0005886">
    <property type="term" value="C:plasma membrane"/>
    <property type="evidence" value="ECO:0007669"/>
    <property type="project" value="TreeGrafter"/>
</dbReference>
<dbReference type="Proteomes" id="UP000320766">
    <property type="component" value="Unassembled WGS sequence"/>
</dbReference>
<dbReference type="GO" id="GO:0016491">
    <property type="term" value="F:oxidoreductase activity"/>
    <property type="evidence" value="ECO:0007669"/>
    <property type="project" value="UniProtKB-KW"/>
</dbReference>
<dbReference type="Gene3D" id="1.10.1060.10">
    <property type="entry name" value="Alpha-helical ferredoxin"/>
    <property type="match status" value="1"/>
</dbReference>
<organism evidence="8 9">
    <name type="scientific">Candidatus Methanolliviera hydrocarbonicum</name>
    <dbReference type="NCBI Taxonomy" id="2491085"/>
    <lineage>
        <taxon>Archaea</taxon>
        <taxon>Methanobacteriati</taxon>
        <taxon>Methanobacteriota</taxon>
        <taxon>Candidatus Methanoliparia</taxon>
        <taxon>Candidatus Methanoliparales</taxon>
        <taxon>Candidatus Methanollivieraceae</taxon>
        <taxon>Candidatus Methanolliviera</taxon>
    </lineage>
</organism>
<dbReference type="InterPro" id="IPR009051">
    <property type="entry name" value="Helical_ferredxn"/>
</dbReference>
<evidence type="ECO:0000259" key="7">
    <source>
        <dbReference type="PROSITE" id="PS51379"/>
    </source>
</evidence>
<name>A0A520KWH2_9EURY</name>
<dbReference type="AlphaFoldDB" id="A0A520KWH2"/>
<evidence type="ECO:0000256" key="4">
    <source>
        <dbReference type="ARBA" id="ARBA00023002"/>
    </source>
</evidence>
<evidence type="ECO:0000256" key="3">
    <source>
        <dbReference type="ARBA" id="ARBA00022723"/>
    </source>
</evidence>
<dbReference type="EMBL" id="RXIL01000083">
    <property type="protein sequence ID" value="RZN69246.1"/>
    <property type="molecule type" value="Genomic_DNA"/>
</dbReference>
<keyword evidence="6" id="KW-0411">Iron-sulfur</keyword>
<dbReference type="PANTHER" id="PTHR43255">
    <property type="entry name" value="IRON-SULFUR-BINDING OXIDOREDUCTASE FADF-RELATED-RELATED"/>
    <property type="match status" value="1"/>
</dbReference>
<dbReference type="SUPFAM" id="SSF46548">
    <property type="entry name" value="alpha-helical ferredoxin"/>
    <property type="match status" value="1"/>
</dbReference>
<evidence type="ECO:0000256" key="2">
    <source>
        <dbReference type="ARBA" id="ARBA00022485"/>
    </source>
</evidence>
<keyword evidence="2" id="KW-0004">4Fe-4S</keyword>
<comment type="caution">
    <text evidence="8">The sequence shown here is derived from an EMBL/GenBank/DDBJ whole genome shotgun (WGS) entry which is preliminary data.</text>
</comment>
<dbReference type="InterPro" id="IPR017896">
    <property type="entry name" value="4Fe4S_Fe-S-bd"/>
</dbReference>
<evidence type="ECO:0000256" key="5">
    <source>
        <dbReference type="ARBA" id="ARBA00023004"/>
    </source>
</evidence>
<dbReference type="InterPro" id="IPR004017">
    <property type="entry name" value="Cys_rich_dom"/>
</dbReference>
<dbReference type="PROSITE" id="PS00198">
    <property type="entry name" value="4FE4S_FER_1"/>
    <property type="match status" value="1"/>
</dbReference>
<evidence type="ECO:0000313" key="8">
    <source>
        <dbReference type="EMBL" id="RZN69246.1"/>
    </source>
</evidence>
<evidence type="ECO:0000256" key="1">
    <source>
        <dbReference type="ARBA" id="ARBA00007097"/>
    </source>
</evidence>
<evidence type="ECO:0000256" key="6">
    <source>
        <dbReference type="ARBA" id="ARBA00023014"/>
    </source>
</evidence>
<reference evidence="8 9" key="1">
    <citation type="journal article" date="2019" name="Nat. Microbiol.">
        <title>Wide diversity of methane and short-chain alkane metabolisms in uncultured archaea.</title>
        <authorList>
            <person name="Borrel G."/>
            <person name="Adam P.S."/>
            <person name="McKay L.J."/>
            <person name="Chen L.X."/>
            <person name="Sierra-Garcia I.N."/>
            <person name="Sieber C.M."/>
            <person name="Letourneur Q."/>
            <person name="Ghozlane A."/>
            <person name="Andersen G.L."/>
            <person name="Li W.J."/>
            <person name="Hallam S.J."/>
            <person name="Muyzer G."/>
            <person name="de Oliveira V.M."/>
            <person name="Inskeep W.P."/>
            <person name="Banfield J.F."/>
            <person name="Gribaldo S."/>
        </authorList>
    </citation>
    <scope>NUCLEOTIDE SEQUENCE [LARGE SCALE GENOMIC DNA]</scope>
    <source>
        <strain evidence="8">NM1b</strain>
    </source>
</reference>
<gene>
    <name evidence="8" type="ORF">EF807_04760</name>
</gene>
<dbReference type="InterPro" id="IPR051460">
    <property type="entry name" value="HdrC_iron-sulfur_subunit"/>
</dbReference>
<dbReference type="Pfam" id="PF13183">
    <property type="entry name" value="Fer4_8"/>
    <property type="match status" value="1"/>
</dbReference>
<accession>A0A520KWH2</accession>
<keyword evidence="5" id="KW-0408">Iron</keyword>
<dbReference type="Pfam" id="PF02754">
    <property type="entry name" value="CCG"/>
    <property type="match status" value="2"/>
</dbReference>
<dbReference type="InterPro" id="IPR017900">
    <property type="entry name" value="4Fe4S_Fe_S_CS"/>
</dbReference>
<feature type="domain" description="4Fe-4S ferredoxin-type" evidence="7">
    <location>
        <begin position="51"/>
        <end position="81"/>
    </location>
</feature>
<keyword evidence="3" id="KW-0479">Metal-binding</keyword>
<dbReference type="GO" id="GO:0046872">
    <property type="term" value="F:metal ion binding"/>
    <property type="evidence" value="ECO:0007669"/>
    <property type="project" value="UniProtKB-KW"/>
</dbReference>
<sequence length="365" mass="41431">MKLVDHIEEIYSCTECNVCDDICPVTEITDRYSPSKIVKDAQEMLEEKELEREEIDEIYACMRCRACDSVCPEDIPISEIVRLARKEIVKVGKEPESHRKISENVLNLGASIHKEPSERLKWTEKSFFKPGAEYVYMTGCFASMINTNIARSTVKILREGGVDFTILGDREVCCGSFAWDNGKDEIVSENAKKNKRAIESVGSKKIVAACATCHRIYSRVYPSIIDWDIQEMNIIECIYNLMKEDKIKFKNDKNETEKTVVIHKACNIEEDIFKMASEIIREIPGIRLVELEKNRCCGAPAGVKPKFPDVSIEIGSKTLKDAEKEADLLVTTCPFCNFQFSDVKRRKGYDIEILDLPELVANAIG</sequence>
<dbReference type="GO" id="GO:0051539">
    <property type="term" value="F:4 iron, 4 sulfur cluster binding"/>
    <property type="evidence" value="ECO:0007669"/>
    <property type="project" value="UniProtKB-KW"/>
</dbReference>